<dbReference type="Proteomes" id="UP001630127">
    <property type="component" value="Unassembled WGS sequence"/>
</dbReference>
<proteinExistence type="predicted"/>
<dbReference type="EMBL" id="JBJUIK010000013">
    <property type="protein sequence ID" value="KAL3507125.1"/>
    <property type="molecule type" value="Genomic_DNA"/>
</dbReference>
<sequence length="115" mass="12585">MSSQQPSFSYSIFQSPNLPPQVSAISSSLSSINPLVHSPFSRPNQSIVDSSFPSSSLQYTSSSPALLTSNISHVVTTNLDSKNYLLQKSQFTLVLIDHDLLGYVDRSFHPPQNLS</sequence>
<protein>
    <submittedName>
        <fullName evidence="1">Uncharacterized protein</fullName>
    </submittedName>
</protein>
<reference evidence="1 2" key="1">
    <citation type="submission" date="2024-11" db="EMBL/GenBank/DDBJ databases">
        <title>A near-complete genome assembly of Cinchona calisaya.</title>
        <authorList>
            <person name="Lian D.C."/>
            <person name="Zhao X.W."/>
            <person name="Wei L."/>
        </authorList>
    </citation>
    <scope>NUCLEOTIDE SEQUENCE [LARGE SCALE GENOMIC DNA]</scope>
    <source>
        <tissue evidence="1">Nenye</tissue>
    </source>
</reference>
<evidence type="ECO:0000313" key="1">
    <source>
        <dbReference type="EMBL" id="KAL3507125.1"/>
    </source>
</evidence>
<comment type="caution">
    <text evidence="1">The sequence shown here is derived from an EMBL/GenBank/DDBJ whole genome shotgun (WGS) entry which is preliminary data.</text>
</comment>
<dbReference type="AlphaFoldDB" id="A0ABD2YIA3"/>
<keyword evidence="2" id="KW-1185">Reference proteome</keyword>
<accession>A0ABD2YIA3</accession>
<name>A0ABD2YIA3_9GENT</name>
<evidence type="ECO:0000313" key="2">
    <source>
        <dbReference type="Proteomes" id="UP001630127"/>
    </source>
</evidence>
<organism evidence="1 2">
    <name type="scientific">Cinchona calisaya</name>
    <dbReference type="NCBI Taxonomy" id="153742"/>
    <lineage>
        <taxon>Eukaryota</taxon>
        <taxon>Viridiplantae</taxon>
        <taxon>Streptophyta</taxon>
        <taxon>Embryophyta</taxon>
        <taxon>Tracheophyta</taxon>
        <taxon>Spermatophyta</taxon>
        <taxon>Magnoliopsida</taxon>
        <taxon>eudicotyledons</taxon>
        <taxon>Gunneridae</taxon>
        <taxon>Pentapetalae</taxon>
        <taxon>asterids</taxon>
        <taxon>lamiids</taxon>
        <taxon>Gentianales</taxon>
        <taxon>Rubiaceae</taxon>
        <taxon>Cinchonoideae</taxon>
        <taxon>Cinchoneae</taxon>
        <taxon>Cinchona</taxon>
    </lineage>
</organism>
<gene>
    <name evidence="1" type="ORF">ACH5RR_032507</name>
</gene>